<feature type="region of interest" description="Disordered" evidence="1">
    <location>
        <begin position="1"/>
        <end position="26"/>
    </location>
</feature>
<accession>A0A074Z9F3</accession>
<dbReference type="STRING" id="6198.A0A074Z9F3"/>
<protein>
    <submittedName>
        <fullName evidence="2">Uncharacterized protein</fullName>
    </submittedName>
</protein>
<dbReference type="OrthoDB" id="6282232at2759"/>
<gene>
    <name evidence="2" type="ORF">T265_08333</name>
</gene>
<dbReference type="RefSeq" id="XP_009172365.1">
    <property type="nucleotide sequence ID" value="XM_009174101.1"/>
</dbReference>
<name>A0A074Z9F3_OPIVI</name>
<evidence type="ECO:0000313" key="3">
    <source>
        <dbReference type="Proteomes" id="UP000054324"/>
    </source>
</evidence>
<dbReference type="AlphaFoldDB" id="A0A074Z9F3"/>
<keyword evidence="3" id="KW-1185">Reference proteome</keyword>
<dbReference type="CTD" id="20322512"/>
<dbReference type="KEGG" id="ovi:T265_08333"/>
<evidence type="ECO:0000313" key="2">
    <source>
        <dbReference type="EMBL" id="KER23866.1"/>
    </source>
</evidence>
<proteinExistence type="predicted"/>
<organism evidence="2 3">
    <name type="scientific">Opisthorchis viverrini</name>
    <name type="common">Southeast Asian liver fluke</name>
    <dbReference type="NCBI Taxonomy" id="6198"/>
    <lineage>
        <taxon>Eukaryota</taxon>
        <taxon>Metazoa</taxon>
        <taxon>Spiralia</taxon>
        <taxon>Lophotrochozoa</taxon>
        <taxon>Platyhelminthes</taxon>
        <taxon>Trematoda</taxon>
        <taxon>Digenea</taxon>
        <taxon>Opisthorchiida</taxon>
        <taxon>Opisthorchiata</taxon>
        <taxon>Opisthorchiidae</taxon>
        <taxon>Opisthorchis</taxon>
    </lineage>
</organism>
<dbReference type="GeneID" id="20322512"/>
<sequence length="167" mass="19047">MKETTHKVAENSSTAHDRFRPSCGSSGRRIPRVSFNLMIYLNPNWTVFEKYTHLQIDLIHFIRYAEFSTIDILHHELTRDAPELPRLNGLMLVRGQGYTQPMKSAGAKLESSASPIWLWLRDLTTSGREKHRLNKSGVDTDDSLYLQINAENNAAVFDDITNDDGTQ</sequence>
<reference evidence="2 3" key="1">
    <citation type="submission" date="2013-11" db="EMBL/GenBank/DDBJ databases">
        <title>Opisthorchis viverrini - life in the bile duct.</title>
        <authorList>
            <person name="Young N.D."/>
            <person name="Nagarajan N."/>
            <person name="Lin S.J."/>
            <person name="Korhonen P.K."/>
            <person name="Jex A.R."/>
            <person name="Hall R.S."/>
            <person name="Safavi-Hemami H."/>
            <person name="Kaewkong W."/>
            <person name="Bertrand D."/>
            <person name="Gao S."/>
            <person name="Seet Q."/>
            <person name="Wongkham S."/>
            <person name="Teh B.T."/>
            <person name="Wongkham C."/>
            <person name="Intapan P.M."/>
            <person name="Maleewong W."/>
            <person name="Yang X."/>
            <person name="Hu M."/>
            <person name="Wang Z."/>
            <person name="Hofmann A."/>
            <person name="Sternberg P.W."/>
            <person name="Tan P."/>
            <person name="Wang J."/>
            <person name="Gasser R.B."/>
        </authorList>
    </citation>
    <scope>NUCLEOTIDE SEQUENCE [LARGE SCALE GENOMIC DNA]</scope>
</reference>
<dbReference type="EMBL" id="KL596831">
    <property type="protein sequence ID" value="KER23866.1"/>
    <property type="molecule type" value="Genomic_DNA"/>
</dbReference>
<dbReference type="Proteomes" id="UP000054324">
    <property type="component" value="Unassembled WGS sequence"/>
</dbReference>
<evidence type="ECO:0000256" key="1">
    <source>
        <dbReference type="SAM" id="MobiDB-lite"/>
    </source>
</evidence>
<feature type="compositionally biased region" description="Basic and acidic residues" evidence="1">
    <location>
        <begin position="1"/>
        <end position="20"/>
    </location>
</feature>